<sequence length="121" mass="14337">MEYAIIVILMLIVVWRFIPISLMPSKFRKREDAQYRFELDRKYHFFFVRPIPKECPNCHASGALQRVTVIRLTEYKSQADAQQREPVTLAQPQIDPYPYYAECTSCRATFEKYYSTDPGDE</sequence>
<organism evidence="2 3">
    <name type="scientific">Candidatus Kerfeldbacteria bacterium CG_4_10_14_0_8_um_filter_42_10</name>
    <dbReference type="NCBI Taxonomy" id="2014248"/>
    <lineage>
        <taxon>Bacteria</taxon>
        <taxon>Candidatus Kerfeldiibacteriota</taxon>
    </lineage>
</organism>
<dbReference type="AlphaFoldDB" id="A0A2M7RJC0"/>
<protein>
    <submittedName>
        <fullName evidence="2">Uncharacterized protein</fullName>
    </submittedName>
</protein>
<proteinExistence type="predicted"/>
<keyword evidence="1" id="KW-1133">Transmembrane helix</keyword>
<keyword evidence="1" id="KW-0472">Membrane</keyword>
<reference evidence="2 3" key="1">
    <citation type="submission" date="2017-09" db="EMBL/GenBank/DDBJ databases">
        <title>Depth-based differentiation of microbial function through sediment-hosted aquifers and enrichment of novel symbionts in the deep terrestrial subsurface.</title>
        <authorList>
            <person name="Probst A.J."/>
            <person name="Ladd B."/>
            <person name="Jarett J.K."/>
            <person name="Geller-Mcgrath D.E."/>
            <person name="Sieber C.M."/>
            <person name="Emerson J.B."/>
            <person name="Anantharaman K."/>
            <person name="Thomas B.C."/>
            <person name="Malmstrom R."/>
            <person name="Stieglmeier M."/>
            <person name="Klingl A."/>
            <person name="Woyke T."/>
            <person name="Ryan C.M."/>
            <person name="Banfield J.F."/>
        </authorList>
    </citation>
    <scope>NUCLEOTIDE SEQUENCE [LARGE SCALE GENOMIC DNA]</scope>
    <source>
        <strain evidence="2">CG_4_10_14_0_8_um_filter_42_10</strain>
    </source>
</reference>
<keyword evidence="1" id="KW-0812">Transmembrane</keyword>
<gene>
    <name evidence="2" type="ORF">COY66_04055</name>
</gene>
<accession>A0A2M7RJC0</accession>
<evidence type="ECO:0000313" key="2">
    <source>
        <dbReference type="EMBL" id="PIY96476.1"/>
    </source>
</evidence>
<dbReference type="Proteomes" id="UP000230779">
    <property type="component" value="Unassembled WGS sequence"/>
</dbReference>
<evidence type="ECO:0000313" key="3">
    <source>
        <dbReference type="Proteomes" id="UP000230779"/>
    </source>
</evidence>
<evidence type="ECO:0000256" key="1">
    <source>
        <dbReference type="SAM" id="Phobius"/>
    </source>
</evidence>
<dbReference type="EMBL" id="PFMD01000047">
    <property type="protein sequence ID" value="PIY96476.1"/>
    <property type="molecule type" value="Genomic_DNA"/>
</dbReference>
<comment type="caution">
    <text evidence="2">The sequence shown here is derived from an EMBL/GenBank/DDBJ whole genome shotgun (WGS) entry which is preliminary data.</text>
</comment>
<feature type="transmembrane region" description="Helical" evidence="1">
    <location>
        <begin position="6"/>
        <end position="23"/>
    </location>
</feature>
<name>A0A2M7RJC0_9BACT</name>